<gene>
    <name evidence="3" type="ORF">GR328_00500</name>
</gene>
<dbReference type="Gene3D" id="3.40.50.2300">
    <property type="match status" value="1"/>
</dbReference>
<dbReference type="OrthoDB" id="8018258at2"/>
<reference evidence="3 4" key="2">
    <citation type="submission" date="2020-01" db="EMBL/GenBank/DDBJ databases">
        <title>Microvirga sp. nov., an arsenate reduction bacterium isolated from Tibet hotspring sediments.</title>
        <authorList>
            <person name="Xian W.-D."/>
            <person name="Li W.-J."/>
        </authorList>
    </citation>
    <scope>NUCLEOTIDE SEQUENCE [LARGE SCALE GENOMIC DNA]</scope>
    <source>
        <strain evidence="3 4">KCTC 23863</strain>
    </source>
</reference>
<comment type="caution">
    <text evidence="3">The sequence shown here is derived from an EMBL/GenBank/DDBJ whole genome shotgun (WGS) entry which is preliminary data.</text>
</comment>
<evidence type="ECO:0000259" key="2">
    <source>
        <dbReference type="PROSITE" id="PS50110"/>
    </source>
</evidence>
<dbReference type="PROSITE" id="PS50110">
    <property type="entry name" value="RESPONSE_REGULATORY"/>
    <property type="match status" value="1"/>
</dbReference>
<dbReference type="AlphaFoldDB" id="A0A7X3MMT0"/>
<accession>A0A7X3MMT0</accession>
<feature type="domain" description="Response regulatory" evidence="2">
    <location>
        <begin position="10"/>
        <end position="125"/>
    </location>
</feature>
<dbReference type="InterPro" id="IPR011006">
    <property type="entry name" value="CheY-like_superfamily"/>
</dbReference>
<protein>
    <submittedName>
        <fullName evidence="3">Response regulator</fullName>
    </submittedName>
</protein>
<dbReference type="InterPro" id="IPR001789">
    <property type="entry name" value="Sig_transdc_resp-reg_receiver"/>
</dbReference>
<dbReference type="SUPFAM" id="SSF52172">
    <property type="entry name" value="CheY-like"/>
    <property type="match status" value="1"/>
</dbReference>
<sequence length="136" mass="15377">MGQRIEPRRIALIVEDDFEVRGLAAALLEETDLRVVETSSAEEALDFMRDHAEEVAFLFADIRLPCLMSGVDLARAVRIKWPWVRTVLTSGLAPEEGLGDVPRDVRFMPKPWRALEVLMEAERAAQGHRNDRPGLQ</sequence>
<evidence type="ECO:0000313" key="3">
    <source>
        <dbReference type="EMBL" id="MXQ09957.1"/>
    </source>
</evidence>
<evidence type="ECO:0000256" key="1">
    <source>
        <dbReference type="PROSITE-ProRule" id="PRU00169"/>
    </source>
</evidence>
<dbReference type="Proteomes" id="UP000436483">
    <property type="component" value="Unassembled WGS sequence"/>
</dbReference>
<feature type="modified residue" description="4-aspartylphosphate" evidence="1">
    <location>
        <position position="61"/>
    </location>
</feature>
<dbReference type="RefSeq" id="WP_160882575.1">
    <property type="nucleotide sequence ID" value="NZ_WURB01000001.1"/>
</dbReference>
<dbReference type="SMART" id="SM00448">
    <property type="entry name" value="REC"/>
    <property type="match status" value="1"/>
</dbReference>
<dbReference type="Pfam" id="PF00072">
    <property type="entry name" value="Response_reg"/>
    <property type="match status" value="1"/>
</dbReference>
<dbReference type="GO" id="GO:0000160">
    <property type="term" value="P:phosphorelay signal transduction system"/>
    <property type="evidence" value="ECO:0007669"/>
    <property type="project" value="InterPro"/>
</dbReference>
<proteinExistence type="predicted"/>
<reference evidence="3 4" key="1">
    <citation type="submission" date="2019-12" db="EMBL/GenBank/DDBJ databases">
        <authorList>
            <person name="Yuan C.-G."/>
        </authorList>
    </citation>
    <scope>NUCLEOTIDE SEQUENCE [LARGE SCALE GENOMIC DNA]</scope>
    <source>
        <strain evidence="3 4">KCTC 23863</strain>
    </source>
</reference>
<evidence type="ECO:0000313" key="4">
    <source>
        <dbReference type="Proteomes" id="UP000436483"/>
    </source>
</evidence>
<keyword evidence="4" id="KW-1185">Reference proteome</keyword>
<keyword evidence="1" id="KW-0597">Phosphoprotein</keyword>
<dbReference type="EMBL" id="WURB01000001">
    <property type="protein sequence ID" value="MXQ09957.1"/>
    <property type="molecule type" value="Genomic_DNA"/>
</dbReference>
<organism evidence="3 4">
    <name type="scientific">Microvirga makkahensis</name>
    <dbReference type="NCBI Taxonomy" id="1128670"/>
    <lineage>
        <taxon>Bacteria</taxon>
        <taxon>Pseudomonadati</taxon>
        <taxon>Pseudomonadota</taxon>
        <taxon>Alphaproteobacteria</taxon>
        <taxon>Hyphomicrobiales</taxon>
        <taxon>Methylobacteriaceae</taxon>
        <taxon>Microvirga</taxon>
    </lineage>
</organism>
<name>A0A7X3MMT0_9HYPH</name>